<organism evidence="5 6">
    <name type="scientific">Acinetobacter calcoaceticus</name>
    <dbReference type="NCBI Taxonomy" id="471"/>
    <lineage>
        <taxon>Bacteria</taxon>
        <taxon>Pseudomonadati</taxon>
        <taxon>Pseudomonadota</taxon>
        <taxon>Gammaproteobacteria</taxon>
        <taxon>Moraxellales</taxon>
        <taxon>Moraxellaceae</taxon>
        <taxon>Acinetobacter</taxon>
        <taxon>Acinetobacter calcoaceticus/baumannii complex</taxon>
    </lineage>
</organism>
<gene>
    <name evidence="5" type="ORF">AC2117_00471</name>
</gene>
<dbReference type="EMBL" id="LS999521">
    <property type="protein sequence ID" value="VAX43329.1"/>
    <property type="molecule type" value="Genomic_DNA"/>
</dbReference>
<dbReference type="InterPro" id="IPR033877">
    <property type="entry name" value="Frm2/Hbn1"/>
</dbReference>
<dbReference type="RefSeq" id="WP_133971668.1">
    <property type="nucleotide sequence ID" value="NZ_LS999521.1"/>
</dbReference>
<dbReference type="GO" id="GO:0016491">
    <property type="term" value="F:oxidoreductase activity"/>
    <property type="evidence" value="ECO:0007669"/>
    <property type="project" value="UniProtKB-KW"/>
</dbReference>
<dbReference type="SUPFAM" id="SSF55469">
    <property type="entry name" value="FMN-dependent nitroreductase-like"/>
    <property type="match status" value="1"/>
</dbReference>
<evidence type="ECO:0000313" key="5">
    <source>
        <dbReference type="EMBL" id="VAX43329.1"/>
    </source>
</evidence>
<evidence type="ECO:0000259" key="4">
    <source>
        <dbReference type="Pfam" id="PF00881"/>
    </source>
</evidence>
<dbReference type="PANTHER" id="PTHR43035">
    <property type="entry name" value="FATTY ACID REPRESSION MUTANT PROTEIN 2-RELATED"/>
    <property type="match status" value="1"/>
</dbReference>
<dbReference type="GO" id="GO:0034599">
    <property type="term" value="P:cellular response to oxidative stress"/>
    <property type="evidence" value="ECO:0007669"/>
    <property type="project" value="InterPro"/>
</dbReference>
<evidence type="ECO:0000256" key="3">
    <source>
        <dbReference type="ARBA" id="ARBA00023002"/>
    </source>
</evidence>
<dbReference type="GO" id="GO:0005737">
    <property type="term" value="C:cytoplasm"/>
    <property type="evidence" value="ECO:0007669"/>
    <property type="project" value="UniProtKB-SubCell"/>
</dbReference>
<dbReference type="PANTHER" id="PTHR43035:SF1">
    <property type="entry name" value="FATTY ACID REPRESSION MUTANT PROTEIN 2-RELATED"/>
    <property type="match status" value="1"/>
</dbReference>
<dbReference type="InterPro" id="IPR000415">
    <property type="entry name" value="Nitroreductase-like"/>
</dbReference>
<keyword evidence="2" id="KW-0963">Cytoplasm</keyword>
<name>A0A446ZFU1_ACICA</name>
<dbReference type="Gene3D" id="3.40.109.10">
    <property type="entry name" value="NADH Oxidase"/>
    <property type="match status" value="1"/>
</dbReference>
<proteinExistence type="predicted"/>
<evidence type="ECO:0000256" key="2">
    <source>
        <dbReference type="ARBA" id="ARBA00022490"/>
    </source>
</evidence>
<reference evidence="5 6" key="1">
    <citation type="submission" date="2018-08" db="EMBL/GenBank/DDBJ databases">
        <authorList>
            <person name="Gonzaga-Molto A."/>
        </authorList>
    </citation>
    <scope>NUCLEOTIDE SEQUENCE [LARGE SCALE GENOMIC DNA]</scope>
    <source>
        <strain evidence="5">Acinetobacter calcoaceticus str. 2117</strain>
    </source>
</reference>
<dbReference type="Proteomes" id="UP000294355">
    <property type="component" value="Chromosome"/>
</dbReference>
<protein>
    <submittedName>
        <fullName evidence="5">Nitroreductase family protein</fullName>
    </submittedName>
</protein>
<dbReference type="OrthoDB" id="9810617at2"/>
<accession>A0A446ZFU1</accession>
<evidence type="ECO:0000256" key="1">
    <source>
        <dbReference type="ARBA" id="ARBA00004496"/>
    </source>
</evidence>
<sequence length="230" mass="25871">MSFFAKLFGLNQKATVSKDVVIQTTQETNLPNETSFLELIKKRRSIYSIGKNLKHSPTEIEKLIQEAVKHSPSAFNSQSSRVVVLFDQSHQNFWNIVLDVLKTIIPAEALTGTKQKIQSFAAGAGTVLFFEDQDVIKGLQEQFELYADNFPIWSEHSTAIAQFAVWNVLAEQGIGASLQHYNPIIDEKINAAFNVPTHWKLRAQLVFGSIEGEAGEKAFIEDEHRFKTFG</sequence>
<dbReference type="AlphaFoldDB" id="A0A446ZFU1"/>
<comment type="subcellular location">
    <subcellularLocation>
        <location evidence="1">Cytoplasm</location>
    </subcellularLocation>
</comment>
<dbReference type="InterPro" id="IPR029479">
    <property type="entry name" value="Nitroreductase"/>
</dbReference>
<feature type="domain" description="Nitroreductase" evidence="4">
    <location>
        <begin position="40"/>
        <end position="208"/>
    </location>
</feature>
<dbReference type="FunFam" id="3.40.109.10:FF:000001">
    <property type="entry name" value="Nitroreductase family"/>
    <property type="match status" value="1"/>
</dbReference>
<dbReference type="Pfam" id="PF00881">
    <property type="entry name" value="Nitroreductase"/>
    <property type="match status" value="1"/>
</dbReference>
<keyword evidence="3" id="KW-0560">Oxidoreductase</keyword>
<dbReference type="CDD" id="cd02140">
    <property type="entry name" value="Frm2-like"/>
    <property type="match status" value="1"/>
</dbReference>
<evidence type="ECO:0000313" key="6">
    <source>
        <dbReference type="Proteomes" id="UP000294355"/>
    </source>
</evidence>